<dbReference type="Gene3D" id="3.20.20.80">
    <property type="entry name" value="Glycosidases"/>
    <property type="match status" value="1"/>
</dbReference>
<feature type="domain" description="Asl1-like glycosyl hydrolase catalytic" evidence="3">
    <location>
        <begin position="133"/>
        <end position="364"/>
    </location>
</feature>
<feature type="chain" id="PRO_5042044841" description="Asl1-like glycosyl hydrolase catalytic domain-containing protein" evidence="2">
    <location>
        <begin position="30"/>
        <end position="371"/>
    </location>
</feature>
<dbReference type="SUPFAM" id="SSF51445">
    <property type="entry name" value="(Trans)glycosidases"/>
    <property type="match status" value="1"/>
</dbReference>
<evidence type="ECO:0000259" key="3">
    <source>
        <dbReference type="Pfam" id="PF11790"/>
    </source>
</evidence>
<comment type="caution">
    <text evidence="4">The sequence shown here is derived from an EMBL/GenBank/DDBJ whole genome shotgun (WGS) entry which is preliminary data.</text>
</comment>
<feature type="region of interest" description="Disordered" evidence="1">
    <location>
        <begin position="78"/>
        <end position="134"/>
    </location>
</feature>
<dbReference type="InterPro" id="IPR053183">
    <property type="entry name" value="ASL1"/>
</dbReference>
<proteinExistence type="predicted"/>
<feature type="compositionally biased region" description="Basic residues" evidence="1">
    <location>
        <begin position="49"/>
        <end position="60"/>
    </location>
</feature>
<feature type="region of interest" description="Disordered" evidence="1">
    <location>
        <begin position="44"/>
        <end position="66"/>
    </location>
</feature>
<dbReference type="AlphaFoldDB" id="A0AAD5USX7"/>
<feature type="signal peptide" evidence="2">
    <location>
        <begin position="1"/>
        <end position="29"/>
    </location>
</feature>
<evidence type="ECO:0000256" key="2">
    <source>
        <dbReference type="SAM" id="SignalP"/>
    </source>
</evidence>
<keyword evidence="5" id="KW-1185">Reference proteome</keyword>
<name>A0AAD5USX7_9APHY</name>
<reference evidence="4" key="1">
    <citation type="submission" date="2022-07" db="EMBL/GenBank/DDBJ databases">
        <title>Genome Sequence of Physisporinus lineatus.</title>
        <authorList>
            <person name="Buettner E."/>
        </authorList>
    </citation>
    <scope>NUCLEOTIDE SEQUENCE</scope>
    <source>
        <strain evidence="4">VT162</strain>
    </source>
</reference>
<dbReference type="Pfam" id="PF11790">
    <property type="entry name" value="Glyco_hydro_cc"/>
    <property type="match status" value="1"/>
</dbReference>
<dbReference type="GO" id="GO:0071966">
    <property type="term" value="P:fungal-type cell wall polysaccharide metabolic process"/>
    <property type="evidence" value="ECO:0007669"/>
    <property type="project" value="TreeGrafter"/>
</dbReference>
<organism evidence="4 5">
    <name type="scientific">Meripilus lineatus</name>
    <dbReference type="NCBI Taxonomy" id="2056292"/>
    <lineage>
        <taxon>Eukaryota</taxon>
        <taxon>Fungi</taxon>
        <taxon>Dikarya</taxon>
        <taxon>Basidiomycota</taxon>
        <taxon>Agaricomycotina</taxon>
        <taxon>Agaricomycetes</taxon>
        <taxon>Polyporales</taxon>
        <taxon>Meripilaceae</taxon>
        <taxon>Meripilus</taxon>
    </lineage>
</organism>
<dbReference type="Proteomes" id="UP001212997">
    <property type="component" value="Unassembled WGS sequence"/>
</dbReference>
<gene>
    <name evidence="4" type="ORF">NLI96_g10796</name>
</gene>
<protein>
    <recommendedName>
        <fullName evidence="3">Asl1-like glycosyl hydrolase catalytic domain-containing protein</fullName>
    </recommendedName>
</protein>
<evidence type="ECO:0000313" key="5">
    <source>
        <dbReference type="Proteomes" id="UP001212997"/>
    </source>
</evidence>
<dbReference type="GO" id="GO:0009277">
    <property type="term" value="C:fungal-type cell wall"/>
    <property type="evidence" value="ECO:0007669"/>
    <property type="project" value="TreeGrafter"/>
</dbReference>
<feature type="compositionally biased region" description="Low complexity" evidence="1">
    <location>
        <begin position="78"/>
        <end position="125"/>
    </location>
</feature>
<accession>A0AAD5USX7</accession>
<dbReference type="EMBL" id="JANAWD010000648">
    <property type="protein sequence ID" value="KAJ3476957.1"/>
    <property type="molecule type" value="Genomic_DNA"/>
</dbReference>
<dbReference type="PANTHER" id="PTHR34154">
    <property type="entry name" value="ALKALI-SENSITIVE LINKAGE PROTEIN 1"/>
    <property type="match status" value="1"/>
</dbReference>
<dbReference type="PANTHER" id="PTHR34154:SF3">
    <property type="entry name" value="ALKALI-SENSITIVE LINKAGE PROTEIN 1"/>
    <property type="match status" value="1"/>
</dbReference>
<dbReference type="InterPro" id="IPR024655">
    <property type="entry name" value="Asl1_glyco_hydro_catalytic"/>
</dbReference>
<dbReference type="InterPro" id="IPR017853">
    <property type="entry name" value="GH"/>
</dbReference>
<evidence type="ECO:0000313" key="4">
    <source>
        <dbReference type="EMBL" id="KAJ3476957.1"/>
    </source>
</evidence>
<evidence type="ECO:0000256" key="1">
    <source>
        <dbReference type="SAM" id="MobiDB-lite"/>
    </source>
</evidence>
<keyword evidence="2" id="KW-0732">Signal</keyword>
<sequence>MAASKLLSLIALTTLALLTSSFGPTPVNAISTRNQHLNRHVVQHDAIAKRKRSTGKRCKQRPSSSLAVSVGVGAGAAATSKASSASPAPTSKATAKASSTPKATTKASSTPKASPTPADTSSPSTGKGGGKVGLAWPNGNEASLKNFATENVIAMYTWSPYCPSNTYGIDCWPMLWGDKQIGDFTKVVTGGPVNGGNFILGPNEPNQGGQANISPQRGCDIWHQYIQPKASKGFKLITPATSSAPNGLTWVKDFMKCCTDCSISGVGVHWYGTSASEFKKYLTLWHDTFGLPIYVTEYAVQDFTGGPQSSKDQIFAFHREVGPWMNSQSWVAVHMPFGFMRDMQGVNDANRLMNDNGTPTDLGRMIINNAY</sequence>